<proteinExistence type="predicted"/>
<dbReference type="FunFam" id="3.10.250.10:FF:000001">
    <property type="entry name" value="Lysyl oxidase 4 isoform X1"/>
    <property type="match status" value="1"/>
</dbReference>
<dbReference type="RefSeq" id="XP_002952064.1">
    <property type="nucleotide sequence ID" value="XM_002952018.1"/>
</dbReference>
<dbReference type="GO" id="GO:0046872">
    <property type="term" value="F:metal ion binding"/>
    <property type="evidence" value="ECO:0007669"/>
    <property type="project" value="UniProtKB-KW"/>
</dbReference>
<dbReference type="PRINTS" id="PR00633">
    <property type="entry name" value="RCCNDNSATION"/>
</dbReference>
<dbReference type="STRING" id="3068.D8U011"/>
<dbReference type="GO" id="GO:0016020">
    <property type="term" value="C:membrane"/>
    <property type="evidence" value="ECO:0007669"/>
    <property type="project" value="InterPro"/>
</dbReference>
<evidence type="ECO:0000256" key="5">
    <source>
        <dbReference type="PROSITE-ProRule" id="PRU00235"/>
    </source>
</evidence>
<dbReference type="InterPro" id="IPR036772">
    <property type="entry name" value="SRCR-like_dom_sf"/>
</dbReference>
<feature type="domain" description="SRCR" evidence="6">
    <location>
        <begin position="10"/>
        <end position="118"/>
    </location>
</feature>
<sequence>MYSHAAKYDLRLVNGDWPGEGRLEVYDGKQWGTVCDDGFSNVEATVACRQLGYNEGVVVLSTLVSRTWGMGTGRILMNNVNCSEQPRSARLKQCKYQSWEDGSYIDCYHTEDVGIRCYGMFFQFTISIVANRVVYVRTFPGVGLTPWGLGGRADLPDVRRTYLQRRSSVTIAASATALYHSGPELYTNCRTAHTTNTLFLYTLESAFLLASCEVFLADSYYTMHLHVHSSRWANLAAGRPTYASSYLGGSAAVGYCENDQCLPSYATDGNTSSPLRTFRTDQGDINPWLSIDLGSPMMLVQRIVLFYRLDCCGDAMGGVELRVGNTSISRPSDVGLIRSNPLVWSEKDAGATGGVLDVSLRAPVAGRWLTLQNSRNTAYYMTRVLEVVELQAYGIDTSPFIPGAIAAGSFHTCVMSASPETLKCFGSNTFGQLGVGDLDNRGSQPGQMGSALPTVNLGPRRVVAVTAGCFHTCALLQPGGFVKCWGLNDVGQLGLGDTRNRGGLAWDMGSALPPVDLGPGLSATALAAGCNHTCAILQPGNIVKCWGLNTNGQLGLGDTRNRGGDSADMGAALPAVDLAGSGSNLTAAALSLGASHSCALMNPGGLVKCWGANMEGQLGLDDTLSRGDESGEMGAALKAVDLGRRANAVVTERSHVCVLLSTGGGNVKCWGSNSQGQLGLGDTENRGDGVDSTGNITKEISRDLPEVSLGRNFSASVLAVGEFHTCAILQPGGIVKCWGGNKSSQLGLGDKKARGDSAGEMGNSLPVVDLGPGLEATALAAGARHTCALLQPGNIVKCWGSNDYGALGLGDRSDRGQLPEDMGVNLPPVNL</sequence>
<evidence type="ECO:0000256" key="1">
    <source>
        <dbReference type="ARBA" id="ARBA00022723"/>
    </source>
</evidence>
<dbReference type="Proteomes" id="UP000001058">
    <property type="component" value="Unassembled WGS sequence"/>
</dbReference>
<keyword evidence="1" id="KW-0479">Metal-binding</keyword>
<dbReference type="GeneID" id="9628314"/>
<dbReference type="Pfam" id="PF00415">
    <property type="entry name" value="RCC1"/>
    <property type="match status" value="3"/>
</dbReference>
<dbReference type="SUPFAM" id="SSF56487">
    <property type="entry name" value="SRCR-like"/>
    <property type="match status" value="1"/>
</dbReference>
<feature type="repeat" description="RCC1" evidence="5">
    <location>
        <begin position="665"/>
        <end position="731"/>
    </location>
</feature>
<feature type="repeat" description="RCC1" evidence="5">
    <location>
        <begin position="733"/>
        <end position="792"/>
    </location>
</feature>
<dbReference type="SMART" id="SM00607">
    <property type="entry name" value="FTP"/>
    <property type="match status" value="1"/>
</dbReference>
<gene>
    <name evidence="7" type="ORF">VOLCADRAFT_92579</name>
</gene>
<evidence type="ECO:0000259" key="6">
    <source>
        <dbReference type="PROSITE" id="PS50287"/>
    </source>
</evidence>
<dbReference type="AlphaFoldDB" id="D8U011"/>
<dbReference type="InterPro" id="IPR006585">
    <property type="entry name" value="FTP1"/>
</dbReference>
<dbReference type="SUPFAM" id="SSF50985">
    <property type="entry name" value="RCC1/BLIP-II"/>
    <property type="match status" value="1"/>
</dbReference>
<keyword evidence="3" id="KW-0106">Calcium</keyword>
<dbReference type="SUPFAM" id="SSF49785">
    <property type="entry name" value="Galactose-binding domain-like"/>
    <property type="match status" value="1"/>
</dbReference>
<dbReference type="Pfam" id="PF13540">
    <property type="entry name" value="RCC1_2"/>
    <property type="match status" value="1"/>
</dbReference>
<dbReference type="PANTHER" id="PTHR45982:SF1">
    <property type="entry name" value="REGULATOR OF CHROMOSOME CONDENSATION"/>
    <property type="match status" value="1"/>
</dbReference>
<evidence type="ECO:0000313" key="7">
    <source>
        <dbReference type="EMBL" id="EFJ46855.1"/>
    </source>
</evidence>
<dbReference type="InterPro" id="IPR051553">
    <property type="entry name" value="Ran_GTPase-activating"/>
</dbReference>
<evidence type="ECO:0000256" key="2">
    <source>
        <dbReference type="ARBA" id="ARBA00022729"/>
    </source>
</evidence>
<dbReference type="PROSITE" id="PS50012">
    <property type="entry name" value="RCC1_3"/>
    <property type="match status" value="5"/>
</dbReference>
<dbReference type="Pfam" id="PF22633">
    <property type="entry name" value="F5_F8_type_C_2"/>
    <property type="match status" value="1"/>
</dbReference>
<evidence type="ECO:0000256" key="4">
    <source>
        <dbReference type="ARBA" id="ARBA00023157"/>
    </source>
</evidence>
<keyword evidence="8" id="KW-1185">Reference proteome</keyword>
<dbReference type="GO" id="GO:0005085">
    <property type="term" value="F:guanyl-nucleotide exchange factor activity"/>
    <property type="evidence" value="ECO:0007669"/>
    <property type="project" value="TreeGrafter"/>
</dbReference>
<keyword evidence="2" id="KW-0732">Signal</keyword>
<dbReference type="Pfam" id="PF00530">
    <property type="entry name" value="SRCR"/>
    <property type="match status" value="1"/>
</dbReference>
<dbReference type="EMBL" id="GL378348">
    <property type="protein sequence ID" value="EFJ46855.1"/>
    <property type="molecule type" value="Genomic_DNA"/>
</dbReference>
<evidence type="ECO:0000313" key="8">
    <source>
        <dbReference type="Proteomes" id="UP000001058"/>
    </source>
</evidence>
<dbReference type="Gene3D" id="2.130.10.30">
    <property type="entry name" value="Regulator of chromosome condensation 1/beta-lactamase-inhibitor protein II"/>
    <property type="match status" value="2"/>
</dbReference>
<reference evidence="7 8" key="1">
    <citation type="journal article" date="2010" name="Science">
        <title>Genomic analysis of organismal complexity in the multicellular green alga Volvox carteri.</title>
        <authorList>
            <person name="Prochnik S.E."/>
            <person name="Umen J."/>
            <person name="Nedelcu A.M."/>
            <person name="Hallmann A."/>
            <person name="Miller S.M."/>
            <person name="Nishii I."/>
            <person name="Ferris P."/>
            <person name="Kuo A."/>
            <person name="Mitros T."/>
            <person name="Fritz-Laylin L.K."/>
            <person name="Hellsten U."/>
            <person name="Chapman J."/>
            <person name="Simakov O."/>
            <person name="Rensing S.A."/>
            <person name="Terry A."/>
            <person name="Pangilinan J."/>
            <person name="Kapitonov V."/>
            <person name="Jurka J."/>
            <person name="Salamov A."/>
            <person name="Shapiro H."/>
            <person name="Schmutz J."/>
            <person name="Grimwood J."/>
            <person name="Lindquist E."/>
            <person name="Lucas S."/>
            <person name="Grigoriev I.V."/>
            <person name="Schmitt R."/>
            <person name="Kirk D."/>
            <person name="Rokhsar D.S."/>
        </authorList>
    </citation>
    <scope>NUCLEOTIDE SEQUENCE [LARGE SCALE GENOMIC DNA]</scope>
    <source>
        <strain evidence="8">f. Nagariensis / Eve</strain>
    </source>
</reference>
<dbReference type="eggNOG" id="KOG1426">
    <property type="taxonomic scope" value="Eukaryota"/>
</dbReference>
<keyword evidence="4" id="KW-1015">Disulfide bond</keyword>
<dbReference type="SMART" id="SM00202">
    <property type="entry name" value="SR"/>
    <property type="match status" value="1"/>
</dbReference>
<dbReference type="Gene3D" id="2.60.120.260">
    <property type="entry name" value="Galactose-binding domain-like"/>
    <property type="match status" value="1"/>
</dbReference>
<name>D8U011_VOLCA</name>
<dbReference type="GO" id="GO:0005737">
    <property type="term" value="C:cytoplasm"/>
    <property type="evidence" value="ECO:0007669"/>
    <property type="project" value="TreeGrafter"/>
</dbReference>
<dbReference type="InterPro" id="IPR001190">
    <property type="entry name" value="SRCR"/>
</dbReference>
<dbReference type="PROSITE" id="PS00420">
    <property type="entry name" value="SRCR_1"/>
    <property type="match status" value="1"/>
</dbReference>
<protein>
    <recommendedName>
        <fullName evidence="6">SRCR domain-containing protein</fullName>
    </recommendedName>
</protein>
<dbReference type="InParanoid" id="D8U011"/>
<feature type="repeat" description="RCC1" evidence="5">
    <location>
        <begin position="541"/>
        <end position="603"/>
    </location>
</feature>
<dbReference type="PRINTS" id="PR00258">
    <property type="entry name" value="SPERACTRCPTR"/>
</dbReference>
<feature type="repeat" description="RCC1" evidence="5">
    <location>
        <begin position="480"/>
        <end position="539"/>
    </location>
</feature>
<dbReference type="PANTHER" id="PTHR45982">
    <property type="entry name" value="REGULATOR OF CHROMOSOME CONDENSATION"/>
    <property type="match status" value="1"/>
</dbReference>
<dbReference type="Gene3D" id="3.10.250.10">
    <property type="entry name" value="SRCR-like domain"/>
    <property type="match status" value="1"/>
</dbReference>
<dbReference type="KEGG" id="vcn:VOLCADRAFT_92579"/>
<feature type="repeat" description="RCC1" evidence="5">
    <location>
        <begin position="420"/>
        <end position="478"/>
    </location>
</feature>
<organism evidence="8">
    <name type="scientific">Volvox carteri f. nagariensis</name>
    <dbReference type="NCBI Taxonomy" id="3068"/>
    <lineage>
        <taxon>Eukaryota</taxon>
        <taxon>Viridiplantae</taxon>
        <taxon>Chlorophyta</taxon>
        <taxon>core chlorophytes</taxon>
        <taxon>Chlorophyceae</taxon>
        <taxon>CS clade</taxon>
        <taxon>Chlamydomonadales</taxon>
        <taxon>Volvocaceae</taxon>
        <taxon>Volvox</taxon>
    </lineage>
</organism>
<accession>D8U011</accession>
<dbReference type="OrthoDB" id="538768at2759"/>
<evidence type="ECO:0000256" key="3">
    <source>
        <dbReference type="ARBA" id="ARBA00022837"/>
    </source>
</evidence>
<dbReference type="PROSITE" id="PS50287">
    <property type="entry name" value="SRCR_2"/>
    <property type="match status" value="1"/>
</dbReference>
<dbReference type="InterPro" id="IPR009091">
    <property type="entry name" value="RCC1/BLIP-II"/>
</dbReference>
<dbReference type="InterPro" id="IPR000408">
    <property type="entry name" value="Reg_chr_condens"/>
</dbReference>
<dbReference type="InterPro" id="IPR008979">
    <property type="entry name" value="Galactose-bd-like_sf"/>
</dbReference>